<feature type="transmembrane region" description="Helical" evidence="1">
    <location>
        <begin position="63"/>
        <end position="84"/>
    </location>
</feature>
<proteinExistence type="predicted"/>
<evidence type="ECO:0000313" key="3">
    <source>
        <dbReference type="Proteomes" id="UP001370348"/>
    </source>
</evidence>
<keyword evidence="1" id="KW-0472">Membrane</keyword>
<organism evidence="2 3">
    <name type="scientific">Pendulispora albinea</name>
    <dbReference type="NCBI Taxonomy" id="2741071"/>
    <lineage>
        <taxon>Bacteria</taxon>
        <taxon>Pseudomonadati</taxon>
        <taxon>Myxococcota</taxon>
        <taxon>Myxococcia</taxon>
        <taxon>Myxococcales</taxon>
        <taxon>Sorangiineae</taxon>
        <taxon>Pendulisporaceae</taxon>
        <taxon>Pendulispora</taxon>
    </lineage>
</organism>
<dbReference type="EMBL" id="CP089984">
    <property type="protein sequence ID" value="WXB19014.1"/>
    <property type="molecule type" value="Genomic_DNA"/>
</dbReference>
<feature type="transmembrane region" description="Helical" evidence="1">
    <location>
        <begin position="37"/>
        <end position="57"/>
    </location>
</feature>
<protein>
    <recommendedName>
        <fullName evidence="4">DUF3040 domain-containing protein</fullName>
    </recommendedName>
</protein>
<keyword evidence="1" id="KW-0812">Transmembrane</keyword>
<evidence type="ECO:0008006" key="4">
    <source>
        <dbReference type="Google" id="ProtNLM"/>
    </source>
</evidence>
<name>A0ABZ2M910_9BACT</name>
<keyword evidence="3" id="KW-1185">Reference proteome</keyword>
<gene>
    <name evidence="2" type="ORF">LZC94_17465</name>
</gene>
<evidence type="ECO:0000256" key="1">
    <source>
        <dbReference type="SAM" id="Phobius"/>
    </source>
</evidence>
<dbReference type="Proteomes" id="UP001370348">
    <property type="component" value="Chromosome"/>
</dbReference>
<keyword evidence="1" id="KW-1133">Transmembrane helix</keyword>
<reference evidence="2 3" key="1">
    <citation type="submission" date="2021-12" db="EMBL/GenBank/DDBJ databases">
        <title>Discovery of the Pendulisporaceae a myxobacterial family with distinct sporulation behavior and unique specialized metabolism.</title>
        <authorList>
            <person name="Garcia R."/>
            <person name="Popoff A."/>
            <person name="Bader C.D."/>
            <person name="Loehr J."/>
            <person name="Walesch S."/>
            <person name="Walt C."/>
            <person name="Boldt J."/>
            <person name="Bunk B."/>
            <person name="Haeckl F.J.F.P.J."/>
            <person name="Gunesch A.P."/>
            <person name="Birkelbach J."/>
            <person name="Nuebel U."/>
            <person name="Pietschmann T."/>
            <person name="Bach T."/>
            <person name="Mueller R."/>
        </authorList>
    </citation>
    <scope>NUCLEOTIDE SEQUENCE [LARGE SCALE GENOMIC DNA]</scope>
    <source>
        <strain evidence="2 3">MSr11954</strain>
    </source>
</reference>
<sequence>MAPPYRNEVESLRAENERLRAELGAQRPRRPRWRRPWVTALLIALELIALFALQPWLNAPSDVRFWGAVAILVALGIAAALSAFGHGRRAD</sequence>
<evidence type="ECO:0000313" key="2">
    <source>
        <dbReference type="EMBL" id="WXB19014.1"/>
    </source>
</evidence>
<dbReference type="RefSeq" id="WP_394828637.1">
    <property type="nucleotide sequence ID" value="NZ_CP089984.1"/>
</dbReference>
<accession>A0ABZ2M910</accession>